<feature type="domain" description="LysM" evidence="1">
    <location>
        <begin position="595"/>
        <end position="639"/>
    </location>
</feature>
<name>A0A318E8G8_9GAMM</name>
<accession>A0A318E8G8</accession>
<keyword evidence="3" id="KW-1185">Reference proteome</keyword>
<dbReference type="AlphaFoldDB" id="A0A318E8G8"/>
<protein>
    <submittedName>
        <fullName evidence="2">Membrane-bound lytic murein transglycosylase D</fullName>
    </submittedName>
</protein>
<comment type="caution">
    <text evidence="2">The sequence shown here is derived from an EMBL/GenBank/DDBJ whole genome shotgun (WGS) entry which is preliminary data.</text>
</comment>
<dbReference type="InterPro" id="IPR008258">
    <property type="entry name" value="Transglycosylase_SLT_dom_1"/>
</dbReference>
<dbReference type="SUPFAM" id="SSF53955">
    <property type="entry name" value="Lysozyme-like"/>
    <property type="match status" value="1"/>
</dbReference>
<dbReference type="Gene3D" id="1.10.530.10">
    <property type="match status" value="1"/>
</dbReference>
<sequence length="642" mass="71166">MTAAAAGSTVPEPRVAELGSAALPPLPKDGASFDTLFPRYSALEPKVQFWKQIFGSYSELQTVVHSSEIPWKVLRVIDFRGQAATMSEVQFDNYRRKAEKDARDAMERLVASVHAKRNAPQSMTADERRIFELFKDQRADSRFAQLRGTIRTQRGIRERTEQALQVSERYLPYMEQIFAGYGLPRQLTRLPIVESSFNVEAYSRSHAAGVWQFIPTSAKIYMRLDEVVDDRRDPWTSTDAAARHLRDDYALLQDWPLAVTAYNHGRYGIDRGLKAIKGKTIVDLIERGNHKRWGFAGKNYYAEFLAAVELEREWRTRSDRPSGLDPIDFEVVETRHYVPYETLRRLSGGDDELFRRLNPAYRPEVIDGKLYVPPGHLIRVPAGAARGFEVAYARLGNHERFDRQRVYFLLHKVRKGQTLGGIAHEYRTSVAELQKANGLRSSMIRIGQVLKVPPREEARPGPISVAVGESKPALTRSQVQAARRDAAVHVVSRGDTIAAIARRYGVSQASLRAANGLDSSLINIGQRLAIPGRTDGGPAPAGHYVVVSGDTLSDIAGRHGVSEAALRTANGLQSSLIRAGETLKIPAGGTALATREHRVSSGQTLSSIARRYDVSIDALRSANGLGSSNLIKVGQTLQVPAN</sequence>
<evidence type="ECO:0000313" key="2">
    <source>
        <dbReference type="EMBL" id="PXV65202.1"/>
    </source>
</evidence>
<dbReference type="InterPro" id="IPR023346">
    <property type="entry name" value="Lysozyme-like_dom_sf"/>
</dbReference>
<feature type="domain" description="LysM" evidence="1">
    <location>
        <begin position="542"/>
        <end position="585"/>
    </location>
</feature>
<dbReference type="Gene3D" id="3.10.350.10">
    <property type="entry name" value="LysM domain"/>
    <property type="match status" value="4"/>
</dbReference>
<dbReference type="CDD" id="cd00118">
    <property type="entry name" value="LysM"/>
    <property type="match status" value="4"/>
</dbReference>
<dbReference type="RefSeq" id="WP_110266246.1">
    <property type="nucleotide sequence ID" value="NZ_CAKZQT010000018.1"/>
</dbReference>
<proteinExistence type="predicted"/>
<dbReference type="EMBL" id="QICN01000010">
    <property type="protein sequence ID" value="PXV65202.1"/>
    <property type="molecule type" value="Genomic_DNA"/>
</dbReference>
<dbReference type="Pfam" id="PF01464">
    <property type="entry name" value="SLT"/>
    <property type="match status" value="1"/>
</dbReference>
<feature type="domain" description="LysM" evidence="1">
    <location>
        <begin position="487"/>
        <end position="530"/>
    </location>
</feature>
<gene>
    <name evidence="2" type="ORF">C8D93_11020</name>
</gene>
<evidence type="ECO:0000259" key="1">
    <source>
        <dbReference type="PROSITE" id="PS51782"/>
    </source>
</evidence>
<dbReference type="PROSITE" id="PS51782">
    <property type="entry name" value="LYSM"/>
    <property type="match status" value="4"/>
</dbReference>
<dbReference type="Pfam" id="PF01476">
    <property type="entry name" value="LysM"/>
    <property type="match status" value="4"/>
</dbReference>
<dbReference type="GO" id="GO:0008932">
    <property type="term" value="F:lytic endotransglycosylase activity"/>
    <property type="evidence" value="ECO:0007669"/>
    <property type="project" value="TreeGrafter"/>
</dbReference>
<dbReference type="PANTHER" id="PTHR33734">
    <property type="entry name" value="LYSM DOMAIN-CONTAINING GPI-ANCHORED PROTEIN 2"/>
    <property type="match status" value="1"/>
</dbReference>
<reference evidence="2 3" key="1">
    <citation type="submission" date="2018-04" db="EMBL/GenBank/DDBJ databases">
        <title>Genomic Encyclopedia of Type Strains, Phase IV (KMG-IV): sequencing the most valuable type-strain genomes for metagenomic binning, comparative biology and taxonomic classification.</title>
        <authorList>
            <person name="Goeker M."/>
        </authorList>
    </citation>
    <scope>NUCLEOTIDE SEQUENCE [LARGE SCALE GENOMIC DNA]</scope>
    <source>
        <strain evidence="2 3">DSM 104150</strain>
    </source>
</reference>
<dbReference type="Proteomes" id="UP000248330">
    <property type="component" value="Unassembled WGS sequence"/>
</dbReference>
<feature type="domain" description="LysM" evidence="1">
    <location>
        <begin position="409"/>
        <end position="452"/>
    </location>
</feature>
<dbReference type="CDD" id="cd16894">
    <property type="entry name" value="MltD-like"/>
    <property type="match status" value="1"/>
</dbReference>
<dbReference type="InterPro" id="IPR036779">
    <property type="entry name" value="LysM_dom_sf"/>
</dbReference>
<dbReference type="SUPFAM" id="SSF54106">
    <property type="entry name" value="LysM domain"/>
    <property type="match status" value="4"/>
</dbReference>
<organism evidence="2 3">
    <name type="scientific">Sinimarinibacterium flocculans</name>
    <dbReference type="NCBI Taxonomy" id="985250"/>
    <lineage>
        <taxon>Bacteria</taxon>
        <taxon>Pseudomonadati</taxon>
        <taxon>Pseudomonadota</taxon>
        <taxon>Gammaproteobacteria</taxon>
        <taxon>Nevskiales</taxon>
        <taxon>Nevskiaceae</taxon>
        <taxon>Sinimarinibacterium</taxon>
    </lineage>
</organism>
<dbReference type="PANTHER" id="PTHR33734:SF22">
    <property type="entry name" value="MEMBRANE-BOUND LYTIC MUREIN TRANSGLYCOSYLASE D"/>
    <property type="match status" value="1"/>
</dbReference>
<dbReference type="SMART" id="SM00257">
    <property type="entry name" value="LysM"/>
    <property type="match status" value="4"/>
</dbReference>
<dbReference type="OrthoDB" id="9815002at2"/>
<evidence type="ECO:0000313" key="3">
    <source>
        <dbReference type="Proteomes" id="UP000248330"/>
    </source>
</evidence>
<dbReference type="InterPro" id="IPR018392">
    <property type="entry name" value="LysM"/>
</dbReference>